<comment type="caution">
    <text evidence="1">The sequence shown here is derived from an EMBL/GenBank/DDBJ whole genome shotgun (WGS) entry which is preliminary data.</text>
</comment>
<organism evidence="1">
    <name type="scientific">marine sediment metagenome</name>
    <dbReference type="NCBI Taxonomy" id="412755"/>
    <lineage>
        <taxon>unclassified sequences</taxon>
        <taxon>metagenomes</taxon>
        <taxon>ecological metagenomes</taxon>
    </lineage>
</organism>
<evidence type="ECO:0000313" key="1">
    <source>
        <dbReference type="EMBL" id="KKM67596.1"/>
    </source>
</evidence>
<sequence length="44" mass="4453">MGHAGAIISGEFGTAQGKIKALKAAGASIADLPWDVPALIKEFT</sequence>
<protein>
    <recommendedName>
        <fullName evidence="2">ATP-citrate lyase/succinyl-CoA ligase domain-containing protein</fullName>
    </recommendedName>
</protein>
<proteinExistence type="predicted"/>
<evidence type="ECO:0008006" key="2">
    <source>
        <dbReference type="Google" id="ProtNLM"/>
    </source>
</evidence>
<gene>
    <name evidence="1" type="ORF">LCGC14_1469530</name>
</gene>
<dbReference type="EMBL" id="LAZR01010321">
    <property type="protein sequence ID" value="KKM67596.1"/>
    <property type="molecule type" value="Genomic_DNA"/>
</dbReference>
<reference evidence="1" key="1">
    <citation type="journal article" date="2015" name="Nature">
        <title>Complex archaea that bridge the gap between prokaryotes and eukaryotes.</title>
        <authorList>
            <person name="Spang A."/>
            <person name="Saw J.H."/>
            <person name="Jorgensen S.L."/>
            <person name="Zaremba-Niedzwiedzka K."/>
            <person name="Martijn J."/>
            <person name="Lind A.E."/>
            <person name="van Eijk R."/>
            <person name="Schleper C."/>
            <person name="Guy L."/>
            <person name="Ettema T.J."/>
        </authorList>
    </citation>
    <scope>NUCLEOTIDE SEQUENCE</scope>
</reference>
<accession>A0A0F9JYN5</accession>
<name>A0A0F9JYN5_9ZZZZ</name>
<dbReference type="InterPro" id="IPR016102">
    <property type="entry name" value="Succinyl-CoA_synth-like"/>
</dbReference>
<dbReference type="Gene3D" id="3.40.50.261">
    <property type="entry name" value="Succinyl-CoA synthetase domains"/>
    <property type="match status" value="1"/>
</dbReference>
<dbReference type="AlphaFoldDB" id="A0A0F9JYN5"/>
<dbReference type="SUPFAM" id="SSF52210">
    <property type="entry name" value="Succinyl-CoA synthetase domains"/>
    <property type="match status" value="1"/>
</dbReference>